<dbReference type="Gene3D" id="3.40.50.10320">
    <property type="entry name" value="LmbE-like"/>
    <property type="match status" value="1"/>
</dbReference>
<reference evidence="1 2" key="1">
    <citation type="submission" date="2013-02" db="EMBL/GenBank/DDBJ databases">
        <title>The Genome Sequence of Enterococcus asini ATCC_700915.</title>
        <authorList>
            <consortium name="The Broad Institute Genome Sequencing Platform"/>
            <consortium name="The Broad Institute Genome Sequencing Center for Infectious Disease"/>
            <person name="Earl A.M."/>
            <person name="Gilmore M.S."/>
            <person name="Lebreton F."/>
            <person name="Walker B."/>
            <person name="Young S.K."/>
            <person name="Zeng Q."/>
            <person name="Gargeya S."/>
            <person name="Fitzgerald M."/>
            <person name="Haas B."/>
            <person name="Abouelleil A."/>
            <person name="Alvarado L."/>
            <person name="Arachchi H.M."/>
            <person name="Berlin A.M."/>
            <person name="Chapman S.B."/>
            <person name="Dewar J."/>
            <person name="Goldberg J."/>
            <person name="Griggs A."/>
            <person name="Gujja S."/>
            <person name="Hansen M."/>
            <person name="Howarth C."/>
            <person name="Imamovic A."/>
            <person name="Larimer J."/>
            <person name="McCowan C."/>
            <person name="Murphy C."/>
            <person name="Neiman D."/>
            <person name="Pearson M."/>
            <person name="Priest M."/>
            <person name="Roberts A."/>
            <person name="Saif S."/>
            <person name="Shea T."/>
            <person name="Sisk P."/>
            <person name="Sykes S."/>
            <person name="Wortman J."/>
            <person name="Nusbaum C."/>
            <person name="Birren B."/>
        </authorList>
    </citation>
    <scope>NUCLEOTIDE SEQUENCE [LARGE SCALE GENOMIC DNA]</scope>
    <source>
        <strain evidence="1 2">ATCC 700915</strain>
    </source>
</reference>
<keyword evidence="2" id="KW-1185">Reference proteome</keyword>
<dbReference type="GeneID" id="78364256"/>
<dbReference type="AlphaFoldDB" id="R2SBX6"/>
<proteinExistence type="predicted"/>
<accession>R2SBX6</accession>
<dbReference type="Pfam" id="PF02585">
    <property type="entry name" value="PIG-L"/>
    <property type="match status" value="1"/>
</dbReference>
<dbReference type="InterPro" id="IPR003737">
    <property type="entry name" value="GlcNAc_PI_deacetylase-related"/>
</dbReference>
<dbReference type="EMBL" id="AJAP01000004">
    <property type="protein sequence ID" value="EOH90341.1"/>
    <property type="molecule type" value="Genomic_DNA"/>
</dbReference>
<dbReference type="RefSeq" id="WP_010752742.1">
    <property type="nucleotide sequence ID" value="NZ_ASVU01000001.1"/>
</dbReference>
<organism evidence="1 2">
    <name type="scientific">Enterococcus asini ATCC 700915</name>
    <dbReference type="NCBI Taxonomy" id="1158606"/>
    <lineage>
        <taxon>Bacteria</taxon>
        <taxon>Bacillati</taxon>
        <taxon>Bacillota</taxon>
        <taxon>Bacilli</taxon>
        <taxon>Lactobacillales</taxon>
        <taxon>Enterococcaceae</taxon>
        <taxon>Enterococcus</taxon>
    </lineage>
</organism>
<evidence type="ECO:0000313" key="2">
    <source>
        <dbReference type="Proteomes" id="UP000013777"/>
    </source>
</evidence>
<dbReference type="InterPro" id="IPR024078">
    <property type="entry name" value="LmbE-like_dom_sf"/>
</dbReference>
<evidence type="ECO:0008006" key="3">
    <source>
        <dbReference type="Google" id="ProtNLM"/>
    </source>
</evidence>
<sequence>MKKRVVSIGGHSLDAELMGGPLLIQYAEQGVHCTFMHVTTGRLEDPNATEAEKAAYLEQLRAENEAVAAEMGCDFYSFGYSSATLPSEGEFIQMLKDYFVKEKVDLVVTHARGTLHPRHYYTYETVTQAVRQLRLEGVDIDLLYGENCEDLAGFTPNKYLEVSQKQVNKWFTALSNYAIFNGKVNSMPYRDYYTTMGKIRAVEVDSKEFVKAFMIAPMIDNTL</sequence>
<dbReference type="PATRIC" id="fig|1158606.3.peg.57"/>
<evidence type="ECO:0000313" key="1">
    <source>
        <dbReference type="EMBL" id="EOH90341.1"/>
    </source>
</evidence>
<dbReference type="HOGENOM" id="CLU_049311_3_3_9"/>
<protein>
    <recommendedName>
        <fullName evidence="3">LmbE family protein</fullName>
    </recommendedName>
</protein>
<dbReference type="STRING" id="57732.RU94_GL002200"/>
<name>R2SBX6_9ENTE</name>
<comment type="caution">
    <text evidence="1">The sequence shown here is derived from an EMBL/GenBank/DDBJ whole genome shotgun (WGS) entry which is preliminary data.</text>
</comment>
<dbReference type="Proteomes" id="UP000013777">
    <property type="component" value="Unassembled WGS sequence"/>
</dbReference>
<dbReference type="eggNOG" id="COG2120">
    <property type="taxonomic scope" value="Bacteria"/>
</dbReference>
<dbReference type="SUPFAM" id="SSF102588">
    <property type="entry name" value="LmbE-like"/>
    <property type="match status" value="1"/>
</dbReference>
<dbReference type="OrthoDB" id="3514174at2"/>
<gene>
    <name evidence="1" type="ORF">UAS_00066</name>
</gene>